<organism evidence="6 7">
    <name type="scientific">Georgenia yuyongxinii</name>
    <dbReference type="NCBI Taxonomy" id="2589797"/>
    <lineage>
        <taxon>Bacteria</taxon>
        <taxon>Bacillati</taxon>
        <taxon>Actinomycetota</taxon>
        <taxon>Actinomycetes</taxon>
        <taxon>Micrococcales</taxon>
        <taxon>Bogoriellaceae</taxon>
        <taxon>Georgenia</taxon>
    </lineage>
</organism>
<dbReference type="Proteomes" id="UP000314616">
    <property type="component" value="Chromosome"/>
</dbReference>
<dbReference type="InterPro" id="IPR028082">
    <property type="entry name" value="Peripla_BP_I"/>
</dbReference>
<evidence type="ECO:0000256" key="2">
    <source>
        <dbReference type="ARBA" id="ARBA00007639"/>
    </source>
</evidence>
<comment type="subcellular location">
    <subcellularLocation>
        <location evidence="1">Cell envelope</location>
    </subcellularLocation>
</comment>
<feature type="chain" id="PRO_5022988574" evidence="4">
    <location>
        <begin position="26"/>
        <end position="347"/>
    </location>
</feature>
<dbReference type="AlphaFoldDB" id="A0A5B8C7F6"/>
<gene>
    <name evidence="6" type="ORF">FE374_18845</name>
</gene>
<evidence type="ECO:0000313" key="7">
    <source>
        <dbReference type="Proteomes" id="UP000314616"/>
    </source>
</evidence>
<dbReference type="InterPro" id="IPR025997">
    <property type="entry name" value="SBP_2_dom"/>
</dbReference>
<proteinExistence type="inferred from homology"/>
<dbReference type="EMBL" id="CP040915">
    <property type="protein sequence ID" value="QDC26388.1"/>
    <property type="molecule type" value="Genomic_DNA"/>
</dbReference>
<evidence type="ECO:0000313" key="6">
    <source>
        <dbReference type="EMBL" id="QDC26388.1"/>
    </source>
</evidence>
<dbReference type="Gene3D" id="3.40.50.2300">
    <property type="match status" value="2"/>
</dbReference>
<reference evidence="6 7" key="1">
    <citation type="submission" date="2019-05" db="EMBL/GenBank/DDBJ databases">
        <title>Georgenia *** sp. nov., and Georgenia *** sp. nov., isolated from the intestinal contents of plateau pika (Ochotona curzoniae) in the Qinghai-Tibet plateau of China.</title>
        <authorList>
            <person name="Tian Z."/>
        </authorList>
    </citation>
    <scope>NUCLEOTIDE SEQUENCE [LARGE SCALE GENOMIC DNA]</scope>
    <source>
        <strain evidence="6 7">Z443</strain>
    </source>
</reference>
<dbReference type="GO" id="GO:0030313">
    <property type="term" value="C:cell envelope"/>
    <property type="evidence" value="ECO:0007669"/>
    <property type="project" value="UniProtKB-SubCell"/>
</dbReference>
<dbReference type="RefSeq" id="WP_139931086.1">
    <property type="nucleotide sequence ID" value="NZ_CP040915.1"/>
</dbReference>
<dbReference type="KEGG" id="gyu:FE374_18845"/>
<evidence type="ECO:0000259" key="5">
    <source>
        <dbReference type="Pfam" id="PF13407"/>
    </source>
</evidence>
<feature type="domain" description="Periplasmic binding protein" evidence="5">
    <location>
        <begin position="55"/>
        <end position="312"/>
    </location>
</feature>
<dbReference type="OrthoDB" id="9813037at2"/>
<dbReference type="GO" id="GO:0030246">
    <property type="term" value="F:carbohydrate binding"/>
    <property type="evidence" value="ECO:0007669"/>
    <property type="project" value="UniProtKB-ARBA"/>
</dbReference>
<evidence type="ECO:0000256" key="1">
    <source>
        <dbReference type="ARBA" id="ARBA00004196"/>
    </source>
</evidence>
<dbReference type="PANTHER" id="PTHR46847:SF1">
    <property type="entry name" value="D-ALLOSE-BINDING PERIPLASMIC PROTEIN-RELATED"/>
    <property type="match status" value="1"/>
</dbReference>
<comment type="similarity">
    <text evidence="2">Belongs to the bacterial solute-binding protein 2 family.</text>
</comment>
<evidence type="ECO:0000256" key="4">
    <source>
        <dbReference type="SAM" id="SignalP"/>
    </source>
</evidence>
<dbReference type="PANTHER" id="PTHR46847">
    <property type="entry name" value="D-ALLOSE-BINDING PERIPLASMIC PROTEIN-RELATED"/>
    <property type="match status" value="1"/>
</dbReference>
<accession>A0A5B8C7F6</accession>
<protein>
    <submittedName>
        <fullName evidence="6">Sugar ABC transporter substrate-binding protein</fullName>
    </submittedName>
</protein>
<dbReference type="PROSITE" id="PS51257">
    <property type="entry name" value="PROKAR_LIPOPROTEIN"/>
    <property type="match status" value="1"/>
</dbReference>
<name>A0A5B8C7F6_9MICO</name>
<keyword evidence="3 4" id="KW-0732">Signal</keyword>
<dbReference type="Pfam" id="PF13407">
    <property type="entry name" value="Peripla_BP_4"/>
    <property type="match status" value="1"/>
</dbReference>
<feature type="signal peptide" evidence="4">
    <location>
        <begin position="1"/>
        <end position="25"/>
    </location>
</feature>
<evidence type="ECO:0000256" key="3">
    <source>
        <dbReference type="ARBA" id="ARBA00022729"/>
    </source>
</evidence>
<sequence length="347" mass="35699">MRNLPRVVALSAVASLMLAACASGADEPADSADGGDNATGASASVEFEAKDPLTIGYSVYDLQNPYWQSYSAGVKAGGEEAGVNVVVVDQKSDQNQQVSGSLDLINQDISGLIVTPVQPTALPATIDAAHAAKIPVVIADIGTAGDYDAYIQSNNANGGALAAEYVIEQLGDVPGPHKVGVIELHAGSVVGEERVAEFVAAVDDHENFEIVSSLDGNDTVDGGFAAAQDMLSANPDLEVIYAANDDSAIGAQRAMETAGKSVADGFILIGFDGSDGALDLIEQGLMSATVAQDPYGQGVKAVETVLALLEGNDASYDDAENKTIFFPVEIVTADNMADFRASRAAQD</sequence>
<dbReference type="SUPFAM" id="SSF53822">
    <property type="entry name" value="Periplasmic binding protein-like I"/>
    <property type="match status" value="1"/>
</dbReference>